<keyword evidence="3" id="KW-1185">Reference proteome</keyword>
<comment type="caution">
    <text evidence="2">The sequence shown here is derived from an EMBL/GenBank/DDBJ whole genome shotgun (WGS) entry which is preliminary data.</text>
</comment>
<dbReference type="AlphaFoldDB" id="A0A133XE64"/>
<dbReference type="GO" id="GO:0003676">
    <property type="term" value="F:nucleic acid binding"/>
    <property type="evidence" value="ECO:0007669"/>
    <property type="project" value="InterPro"/>
</dbReference>
<organism evidence="2 3">
    <name type="scientific">Dechloromonas denitrificans</name>
    <dbReference type="NCBI Taxonomy" id="281362"/>
    <lineage>
        <taxon>Bacteria</taxon>
        <taxon>Pseudomonadati</taxon>
        <taxon>Pseudomonadota</taxon>
        <taxon>Betaproteobacteria</taxon>
        <taxon>Rhodocyclales</taxon>
        <taxon>Azonexaceae</taxon>
        <taxon>Dechloromonas</taxon>
    </lineage>
</organism>
<proteinExistence type="predicted"/>
<protein>
    <recommendedName>
        <fullName evidence="1">TnsA endonuclease N-terminal domain-containing protein</fullName>
    </recommendedName>
</protein>
<dbReference type="Proteomes" id="UP000070186">
    <property type="component" value="Unassembled WGS sequence"/>
</dbReference>
<dbReference type="SUPFAM" id="SSF52980">
    <property type="entry name" value="Restriction endonuclease-like"/>
    <property type="match status" value="1"/>
</dbReference>
<dbReference type="InterPro" id="IPR014833">
    <property type="entry name" value="TnsA_N"/>
</dbReference>
<gene>
    <name evidence="2" type="ORF">AT959_18785</name>
</gene>
<evidence type="ECO:0000259" key="1">
    <source>
        <dbReference type="Pfam" id="PF08722"/>
    </source>
</evidence>
<dbReference type="EMBL" id="LODL01000039">
    <property type="protein sequence ID" value="KXB29230.1"/>
    <property type="molecule type" value="Genomic_DNA"/>
</dbReference>
<sequence length="208" mass="24446">MLSEYEAIYFHLMERKSTLLDLREQWPILDIDRTLELCRQFGVRHPFRGPYPEPLTIDFLITEMVNDSVTHRAASIKTPSDALDPEIRRRLAVEHAWCSERGIPWTLVDTSAFTKTMLATLRFMRTWFSNRYEPDQDRAARFSEYFLGEYGTNILLSELIRKTARLMCINEAEAQNLFRYCAWSAHLDVSLTHQLELDRPLVLRDADT</sequence>
<dbReference type="STRING" id="281362.AT959_18785"/>
<reference evidence="2 3" key="1">
    <citation type="submission" date="2015-12" db="EMBL/GenBank/DDBJ databases">
        <title>Nitrous oxide reduction kinetics distinguish bacteria harboring typical versus atypical NosZ.</title>
        <authorList>
            <person name="Yoon S."/>
            <person name="Nissen S."/>
            <person name="Park D."/>
            <person name="Sanford R.A."/>
            <person name="Loeffler F.E."/>
        </authorList>
    </citation>
    <scope>NUCLEOTIDE SEQUENCE [LARGE SCALE GENOMIC DNA]</scope>
    <source>
        <strain evidence="2 3">ATCC BAA-841</strain>
    </source>
</reference>
<dbReference type="InterPro" id="IPR011856">
    <property type="entry name" value="tRNA_endonuc-like_dom_sf"/>
</dbReference>
<evidence type="ECO:0000313" key="2">
    <source>
        <dbReference type="EMBL" id="KXB29230.1"/>
    </source>
</evidence>
<accession>A0A133XE64</accession>
<dbReference type="InterPro" id="IPR011335">
    <property type="entry name" value="Restrct_endonuc-II-like"/>
</dbReference>
<name>A0A133XE64_9RHOO</name>
<feature type="domain" description="TnsA endonuclease N-terminal" evidence="1">
    <location>
        <begin position="19"/>
        <end position="109"/>
    </location>
</feature>
<dbReference type="Gene3D" id="3.40.1350.10">
    <property type="match status" value="1"/>
</dbReference>
<dbReference type="Pfam" id="PF08722">
    <property type="entry name" value="Tn7_TnsA-like_N"/>
    <property type="match status" value="1"/>
</dbReference>
<evidence type="ECO:0000313" key="3">
    <source>
        <dbReference type="Proteomes" id="UP000070186"/>
    </source>
</evidence>